<feature type="compositionally biased region" description="Basic and acidic residues" evidence="1">
    <location>
        <begin position="216"/>
        <end position="246"/>
    </location>
</feature>
<reference evidence="2 3" key="1">
    <citation type="submission" date="2024-07" db="EMBL/GenBank/DDBJ databases">
        <title>Draft sequence of the Neodothiora populina.</title>
        <authorList>
            <person name="Drown D.D."/>
            <person name="Schuette U.S."/>
            <person name="Buechlein A.B."/>
            <person name="Rusch D.R."/>
            <person name="Winton L.W."/>
            <person name="Adams G.A."/>
        </authorList>
    </citation>
    <scope>NUCLEOTIDE SEQUENCE [LARGE SCALE GENOMIC DNA]</scope>
    <source>
        <strain evidence="2 3">CPC 39397</strain>
    </source>
</reference>
<feature type="compositionally biased region" description="Polar residues" evidence="1">
    <location>
        <begin position="32"/>
        <end position="50"/>
    </location>
</feature>
<dbReference type="RefSeq" id="XP_069198413.1">
    <property type="nucleotide sequence ID" value="XM_069341906.1"/>
</dbReference>
<feature type="region of interest" description="Disordered" evidence="1">
    <location>
        <begin position="32"/>
        <end position="286"/>
    </location>
</feature>
<keyword evidence="3" id="KW-1185">Reference proteome</keyword>
<proteinExistence type="predicted"/>
<comment type="caution">
    <text evidence="2">The sequence shown here is derived from an EMBL/GenBank/DDBJ whole genome shotgun (WGS) entry which is preliminary data.</text>
</comment>
<feature type="compositionally biased region" description="Basic and acidic residues" evidence="1">
    <location>
        <begin position="163"/>
        <end position="177"/>
    </location>
</feature>
<accession>A0ABR3P7T1</accession>
<feature type="compositionally biased region" description="Basic and acidic residues" evidence="1">
    <location>
        <begin position="64"/>
        <end position="95"/>
    </location>
</feature>
<sequence length="286" mass="31855">MIRHGRGGSKASSTTLCQKCLKRGHYSYECKSATQERPYQSRPSRTQQLLNPKLAPKLTNAAPEEPRANEMLIDRPSTKEGSKRKRSVDLAEVSRKRSVSSYSSDSVASVSTRSPSPPMPSQPTSALRHSRLPPSDSMRETSLSPLPGKAKRPRRDGSVSSSRTREYDDYTADSERRTRLRRGSTSPGERGRRRGRSQDSRQRHHRSGSARPSTADSRRSAPRYDEPRGEKKVDTKAGYHAQETDSARNMSRAQDPVAGFSATRQRSLSPYSKRVALSQGKSIDGR</sequence>
<evidence type="ECO:0000313" key="3">
    <source>
        <dbReference type="Proteomes" id="UP001562354"/>
    </source>
</evidence>
<dbReference type="Pfam" id="PF13917">
    <property type="entry name" value="zf-CCHC_3"/>
    <property type="match status" value="1"/>
</dbReference>
<feature type="compositionally biased region" description="Low complexity" evidence="1">
    <location>
        <begin position="99"/>
        <end position="114"/>
    </location>
</feature>
<organism evidence="2 3">
    <name type="scientific">Neodothiora populina</name>
    <dbReference type="NCBI Taxonomy" id="2781224"/>
    <lineage>
        <taxon>Eukaryota</taxon>
        <taxon>Fungi</taxon>
        <taxon>Dikarya</taxon>
        <taxon>Ascomycota</taxon>
        <taxon>Pezizomycotina</taxon>
        <taxon>Dothideomycetes</taxon>
        <taxon>Dothideomycetidae</taxon>
        <taxon>Dothideales</taxon>
        <taxon>Dothioraceae</taxon>
        <taxon>Neodothiora</taxon>
    </lineage>
</organism>
<evidence type="ECO:0000313" key="2">
    <source>
        <dbReference type="EMBL" id="KAL1302137.1"/>
    </source>
</evidence>
<dbReference type="EMBL" id="JBFMKM010000012">
    <property type="protein sequence ID" value="KAL1302137.1"/>
    <property type="molecule type" value="Genomic_DNA"/>
</dbReference>
<dbReference type="Proteomes" id="UP001562354">
    <property type="component" value="Unassembled WGS sequence"/>
</dbReference>
<name>A0ABR3P7T1_9PEZI</name>
<evidence type="ECO:0008006" key="4">
    <source>
        <dbReference type="Google" id="ProtNLM"/>
    </source>
</evidence>
<protein>
    <recommendedName>
        <fullName evidence="4">Zinc knuckle-domain-containing protein</fullName>
    </recommendedName>
</protein>
<dbReference type="GeneID" id="95976273"/>
<evidence type="ECO:0000256" key="1">
    <source>
        <dbReference type="SAM" id="MobiDB-lite"/>
    </source>
</evidence>
<gene>
    <name evidence="2" type="ORF">AAFC00_002571</name>
</gene>